<dbReference type="Pfam" id="PF06964">
    <property type="entry name" value="Alpha-L-AF_C"/>
    <property type="match status" value="1"/>
</dbReference>
<dbReference type="AlphaFoldDB" id="A0A3N7HJ77"/>
<organism evidence="11 12">
    <name type="scientific">Piscinibacter terrae</name>
    <dbReference type="NCBI Taxonomy" id="2496871"/>
    <lineage>
        <taxon>Bacteria</taxon>
        <taxon>Pseudomonadati</taxon>
        <taxon>Pseudomonadota</taxon>
        <taxon>Betaproteobacteria</taxon>
        <taxon>Burkholderiales</taxon>
        <taxon>Sphaerotilaceae</taxon>
        <taxon>Piscinibacter</taxon>
    </lineage>
</organism>
<dbReference type="Gene3D" id="2.60.40.1180">
    <property type="entry name" value="Golgi alpha-mannosidase II"/>
    <property type="match status" value="1"/>
</dbReference>
<evidence type="ECO:0000256" key="7">
    <source>
        <dbReference type="ARBA" id="ARBA00023295"/>
    </source>
</evidence>
<evidence type="ECO:0000256" key="1">
    <source>
        <dbReference type="ARBA" id="ARBA00001462"/>
    </source>
</evidence>
<evidence type="ECO:0000256" key="2">
    <source>
        <dbReference type="ARBA" id="ARBA00007186"/>
    </source>
</evidence>
<feature type="signal peptide" evidence="9">
    <location>
        <begin position="1"/>
        <end position="26"/>
    </location>
</feature>
<proteinExistence type="inferred from homology"/>
<evidence type="ECO:0000259" key="10">
    <source>
        <dbReference type="SMART" id="SM00813"/>
    </source>
</evidence>
<comment type="similarity">
    <text evidence="2">Belongs to the glycosyl hydrolase 51 family.</text>
</comment>
<feature type="compositionally biased region" description="Basic and acidic residues" evidence="8">
    <location>
        <begin position="277"/>
        <end position="293"/>
    </location>
</feature>
<dbReference type="InterPro" id="IPR017853">
    <property type="entry name" value="GH"/>
</dbReference>
<comment type="catalytic activity">
    <reaction evidence="1">
        <text>Hydrolysis of terminal non-reducing alpha-L-arabinofuranoside residues in alpha-L-arabinosides.</text>
        <dbReference type="EC" id="3.2.1.55"/>
    </reaction>
</comment>
<comment type="subunit">
    <text evidence="3">Homohexamer; trimer of dimers.</text>
</comment>
<feature type="chain" id="PRO_5017990929" description="non-reducing end alpha-L-arabinofuranosidase" evidence="9">
    <location>
        <begin position="27"/>
        <end position="716"/>
    </location>
</feature>
<evidence type="ECO:0000256" key="8">
    <source>
        <dbReference type="SAM" id="MobiDB-lite"/>
    </source>
</evidence>
<dbReference type="Gene3D" id="2.60.120.260">
    <property type="entry name" value="Galactose-binding domain-like"/>
    <property type="match status" value="1"/>
</dbReference>
<dbReference type="InterPro" id="IPR013780">
    <property type="entry name" value="Glyco_hydro_b"/>
</dbReference>
<evidence type="ECO:0000256" key="6">
    <source>
        <dbReference type="ARBA" id="ARBA00023277"/>
    </source>
</evidence>
<keyword evidence="12" id="KW-1185">Reference proteome</keyword>
<dbReference type="GO" id="GO:0046373">
    <property type="term" value="P:L-arabinose metabolic process"/>
    <property type="evidence" value="ECO:0007669"/>
    <property type="project" value="InterPro"/>
</dbReference>
<keyword evidence="5" id="KW-0378">Hydrolase</keyword>
<evidence type="ECO:0000256" key="9">
    <source>
        <dbReference type="SAM" id="SignalP"/>
    </source>
</evidence>
<reference evidence="11 12" key="2">
    <citation type="submission" date="2018-12" db="EMBL/GenBank/DDBJ databases">
        <title>Rhizobacter gummiphilus sp. nov., a rubber-degrading bacterium isolated from the soil of a botanical garden in Japan.</title>
        <authorList>
            <person name="Shunsuke S.S."/>
        </authorList>
    </citation>
    <scope>NUCLEOTIDE SEQUENCE [LARGE SCALE GENOMIC DNA]</scope>
    <source>
        <strain evidence="11 12">S-16</strain>
    </source>
</reference>
<keyword evidence="6" id="KW-0119">Carbohydrate metabolism</keyword>
<comment type="caution">
    <text evidence="11">The sequence shown here is derived from an EMBL/GenBank/DDBJ whole genome shotgun (WGS) entry which is preliminary data.</text>
</comment>
<feature type="domain" description="Alpha-L-arabinofuranosidase C-terminal" evidence="10">
    <location>
        <begin position="485"/>
        <end position="705"/>
    </location>
</feature>
<dbReference type="GO" id="GO:0046556">
    <property type="term" value="F:alpha-L-arabinofuranosidase activity"/>
    <property type="evidence" value="ECO:0007669"/>
    <property type="project" value="UniProtKB-EC"/>
</dbReference>
<evidence type="ECO:0000256" key="4">
    <source>
        <dbReference type="ARBA" id="ARBA00012670"/>
    </source>
</evidence>
<protein>
    <recommendedName>
        <fullName evidence="4">non-reducing end alpha-L-arabinofuranosidase</fullName>
        <ecNumber evidence="4">3.2.1.55</ecNumber>
    </recommendedName>
</protein>
<evidence type="ECO:0000256" key="3">
    <source>
        <dbReference type="ARBA" id="ARBA00011165"/>
    </source>
</evidence>
<dbReference type="GO" id="GO:0000272">
    <property type="term" value="P:polysaccharide catabolic process"/>
    <property type="evidence" value="ECO:0007669"/>
    <property type="project" value="TreeGrafter"/>
</dbReference>
<dbReference type="Gene3D" id="3.20.20.80">
    <property type="entry name" value="Glycosidases"/>
    <property type="match status" value="1"/>
</dbReference>
<name>A0A3N7HJ77_9BURK</name>
<dbReference type="PANTHER" id="PTHR43576:SF2">
    <property type="entry name" value="INTRACELLULAR EXO-ALPHA-L-ARABINOFURANOSIDASE 2"/>
    <property type="match status" value="1"/>
</dbReference>
<dbReference type="PANTHER" id="PTHR43576">
    <property type="entry name" value="ALPHA-L-ARABINOFURANOSIDASE C-RELATED"/>
    <property type="match status" value="1"/>
</dbReference>
<keyword evidence="9" id="KW-0732">Signal</keyword>
<dbReference type="InterPro" id="IPR010720">
    <property type="entry name" value="Alpha-L-AF_C"/>
</dbReference>
<dbReference type="RefSeq" id="WP_124542943.1">
    <property type="nucleotide sequence ID" value="NZ_QUSW01000008.1"/>
</dbReference>
<evidence type="ECO:0000313" key="12">
    <source>
        <dbReference type="Proteomes" id="UP000267464"/>
    </source>
</evidence>
<dbReference type="SUPFAM" id="SSF51445">
    <property type="entry name" value="(Trans)glycosidases"/>
    <property type="match status" value="1"/>
</dbReference>
<dbReference type="EMBL" id="QUSW01000008">
    <property type="protein sequence ID" value="RQP22098.1"/>
    <property type="molecule type" value="Genomic_DNA"/>
</dbReference>
<sequence length="716" mass="75564">MTPKKSWRVLALAASLLLALPLSSLAVGSAALVNGSFDQTAGSLPAGWNLDAAVKDKGEARMADVGGQRVLQLAPNSRNGGDKPLGVGQLLDAAAYRGKRIVVQAKLGAEGGATAIVGVHALGKKGDLGFVQLKQGASGGALLPQQQVLAVPDSADNLIVYAIVAGTSGKAWFDGVSMEPEGAAAPAAKGAAVAPTVAPITTAAAMKVDISIDAARTVRTIPATIYGTNVEWIFDGQGLWSASANSLDPEGVRLVKELGPTVLRFPGGVFSDTYHWRDGMGPQDKRPTTEHHPNGPKSRHSFGTEEVAAVAKAAGAELLLTVNAGTGTAAEAADWVRTMNQVQGPKVRLWEVGNELYMKGDLSGAFMKADKYAGIYKSYASAMKAVDPSIRIGAIGGLNQGTYHFIDDDRWTETILKQAAGQIDFLSVHNAYAPVVIGVSDKTDPLTVYRSMLAAPAQVEQNLQSLSALLSKYETPGKPIGIAVTEWGPFFHVQPDSPWVDHVKTMGSALYVASTLNVFLRNPRVEMANFFKLTDHGFMGWLGRRKEGWQATAPYLVFSQYRHNLGRNLVQTDVTSPTFSSKAIGVVSSQERSPFVDAVATVDGGKMQVILVNKSEDKAVEAHIVVKGVRSTGPAKTDILRADSLDANTGTELPLVPGLKWGKQVEVARFSRGAPSEIRRESGTLPGASATAAGVPLTVQLPPLSVTTLSVADLRR</sequence>
<dbReference type="SMART" id="SM00813">
    <property type="entry name" value="Alpha-L-AF_C"/>
    <property type="match status" value="1"/>
</dbReference>
<dbReference type="EC" id="3.2.1.55" evidence="4"/>
<dbReference type="InterPro" id="IPR055235">
    <property type="entry name" value="ASD1_cat"/>
</dbReference>
<keyword evidence="7" id="KW-0326">Glycosidase</keyword>
<dbReference type="OrthoDB" id="9758333at2"/>
<reference evidence="11 12" key="1">
    <citation type="submission" date="2018-08" db="EMBL/GenBank/DDBJ databases">
        <authorList>
            <person name="Khan S.A."/>
            <person name="Jeon C.O."/>
            <person name="Chun B.H."/>
            <person name="Jeong S.E."/>
        </authorList>
    </citation>
    <scope>NUCLEOTIDE SEQUENCE [LARGE SCALE GENOMIC DNA]</scope>
    <source>
        <strain evidence="11 12">S-16</strain>
    </source>
</reference>
<dbReference type="Proteomes" id="UP000267464">
    <property type="component" value="Unassembled WGS sequence"/>
</dbReference>
<evidence type="ECO:0000256" key="5">
    <source>
        <dbReference type="ARBA" id="ARBA00022801"/>
    </source>
</evidence>
<accession>A0A3N7HJ77</accession>
<feature type="region of interest" description="Disordered" evidence="8">
    <location>
        <begin position="277"/>
        <end position="301"/>
    </location>
</feature>
<dbReference type="Pfam" id="PF22848">
    <property type="entry name" value="ASD1_dom"/>
    <property type="match status" value="1"/>
</dbReference>
<evidence type="ECO:0000313" key="11">
    <source>
        <dbReference type="EMBL" id="RQP22098.1"/>
    </source>
</evidence>
<gene>
    <name evidence="11" type="ORF">DZC73_24120</name>
</gene>